<dbReference type="NCBIfam" id="TIGR00608">
    <property type="entry name" value="radc"/>
    <property type="match status" value="1"/>
</dbReference>
<keyword evidence="4" id="KW-0378">Hydrolase</keyword>
<feature type="domain" description="MPN" evidence="8">
    <location>
        <begin position="107"/>
        <end position="229"/>
    </location>
</feature>
<dbReference type="Gene3D" id="3.40.140.10">
    <property type="entry name" value="Cytidine Deaminase, domain 2"/>
    <property type="match status" value="1"/>
</dbReference>
<dbReference type="InterPro" id="IPR037518">
    <property type="entry name" value="MPN"/>
</dbReference>
<keyword evidence="2" id="KW-0645">Protease</keyword>
<keyword evidence="6" id="KW-0482">Metalloprotease</keyword>
<dbReference type="GO" id="GO:0046872">
    <property type="term" value="F:metal ion binding"/>
    <property type="evidence" value="ECO:0007669"/>
    <property type="project" value="UniProtKB-KW"/>
</dbReference>
<dbReference type="PANTHER" id="PTHR30471">
    <property type="entry name" value="DNA REPAIR PROTEIN RADC"/>
    <property type="match status" value="1"/>
</dbReference>
<evidence type="ECO:0000313" key="9">
    <source>
        <dbReference type="EMBL" id="QIM47436.1"/>
    </source>
</evidence>
<evidence type="ECO:0000256" key="4">
    <source>
        <dbReference type="ARBA" id="ARBA00022801"/>
    </source>
</evidence>
<keyword evidence="3" id="KW-0479">Metal-binding</keyword>
<evidence type="ECO:0000313" key="10">
    <source>
        <dbReference type="Proteomes" id="UP000503166"/>
    </source>
</evidence>
<dbReference type="AlphaFoldDB" id="A0A6G8I2Z0"/>
<proteinExistence type="inferred from homology"/>
<evidence type="ECO:0000256" key="1">
    <source>
        <dbReference type="ARBA" id="ARBA00010243"/>
    </source>
</evidence>
<dbReference type="EMBL" id="CP046920">
    <property type="protein sequence ID" value="QIM47436.1"/>
    <property type="molecule type" value="Genomic_DNA"/>
</dbReference>
<dbReference type="Pfam" id="PF04002">
    <property type="entry name" value="RadC"/>
    <property type="match status" value="1"/>
</dbReference>
<dbReference type="NCBIfam" id="NF000642">
    <property type="entry name" value="PRK00024.1"/>
    <property type="match status" value="1"/>
</dbReference>
<gene>
    <name evidence="9" type="primary">radC</name>
    <name evidence="9" type="ORF">GPZ88_10195</name>
</gene>
<evidence type="ECO:0000256" key="5">
    <source>
        <dbReference type="ARBA" id="ARBA00022833"/>
    </source>
</evidence>
<keyword evidence="5" id="KW-0862">Zinc</keyword>
<reference evidence="9 10" key="1">
    <citation type="submission" date="2019-12" db="EMBL/GenBank/DDBJ databases">
        <title>Complete genome sequence of Streptococcus sp. CNU G2 isolated frome Bos taurus coreanae.</title>
        <authorList>
            <person name="Park S.Y."/>
            <person name="Kim J.H."/>
            <person name="Seo S.W."/>
        </authorList>
    </citation>
    <scope>NUCLEOTIDE SEQUENCE [LARGE SCALE GENOMIC DNA]</scope>
    <source>
        <strain evidence="9 10">CNU G2</strain>
        <plasmid evidence="10">p_cnu_g2</plasmid>
    </source>
</reference>
<name>A0A6G8I2Z0_9STRE</name>
<dbReference type="GO" id="GO:0008237">
    <property type="term" value="F:metallopeptidase activity"/>
    <property type="evidence" value="ECO:0007669"/>
    <property type="project" value="UniProtKB-KW"/>
</dbReference>
<dbReference type="KEGG" id="srum:GPZ88_10195"/>
<dbReference type="PROSITE" id="PS50249">
    <property type="entry name" value="MPN"/>
    <property type="match status" value="1"/>
</dbReference>
<evidence type="ECO:0000256" key="2">
    <source>
        <dbReference type="ARBA" id="ARBA00022670"/>
    </source>
</evidence>
<evidence type="ECO:0000256" key="3">
    <source>
        <dbReference type="ARBA" id="ARBA00022723"/>
    </source>
</evidence>
<geneLocation type="plasmid" evidence="10">
    <name>p_cnu_g2</name>
</geneLocation>
<dbReference type="InterPro" id="IPR020891">
    <property type="entry name" value="UPF0758_CS"/>
</dbReference>
<sequence>METSYTITNNHEKSLNVCETVLNTEYTVDALSETELLAAFLQMSESDQEAFNKARNILDRVEVSRINSLGYGSLVKDYGLSEQQATSFLSALELFKRSSKANSTTQRIMSSERIANQLMIEIGDKKQEHLMVLYLDTQNRVIDKRIVFIGSVNRSIATPREILYYACQNMATSIIVAHNHPSGSINPSENDNIFTQKLEKACGTIEVTLLDHIIVTFNNYTSYREEGLL</sequence>
<dbReference type="CDD" id="cd08071">
    <property type="entry name" value="MPN_DUF2466"/>
    <property type="match status" value="1"/>
</dbReference>
<keyword evidence="9" id="KW-0614">Plasmid</keyword>
<dbReference type="PANTHER" id="PTHR30471:SF3">
    <property type="entry name" value="UPF0758 PROTEIN YEES-RELATED"/>
    <property type="match status" value="1"/>
</dbReference>
<accession>A0A6G8I2Z0</accession>
<protein>
    <submittedName>
        <fullName evidence="9">DNA repair protein RadC</fullName>
    </submittedName>
</protein>
<evidence type="ECO:0000259" key="8">
    <source>
        <dbReference type="PROSITE" id="PS50249"/>
    </source>
</evidence>
<dbReference type="PROSITE" id="PS01302">
    <property type="entry name" value="UPF0758"/>
    <property type="match status" value="1"/>
</dbReference>
<dbReference type="RefSeq" id="WP_157328669.1">
    <property type="nucleotide sequence ID" value="NZ_CP046920.1"/>
</dbReference>
<dbReference type="Proteomes" id="UP000503166">
    <property type="component" value="Plasmid p_CNU_G2"/>
</dbReference>
<organism evidence="9 10">
    <name type="scientific">Streptococcus ruminicola</name>
    <dbReference type="NCBI Taxonomy" id="2686210"/>
    <lineage>
        <taxon>Bacteria</taxon>
        <taxon>Bacillati</taxon>
        <taxon>Bacillota</taxon>
        <taxon>Bacilli</taxon>
        <taxon>Lactobacillales</taxon>
        <taxon>Streptococcaceae</taxon>
        <taxon>Streptococcus</taxon>
    </lineage>
</organism>
<dbReference type="InterPro" id="IPR025657">
    <property type="entry name" value="RadC_JAB"/>
</dbReference>
<dbReference type="GO" id="GO:0006508">
    <property type="term" value="P:proteolysis"/>
    <property type="evidence" value="ECO:0007669"/>
    <property type="project" value="UniProtKB-KW"/>
</dbReference>
<dbReference type="InterPro" id="IPR001405">
    <property type="entry name" value="UPF0758"/>
</dbReference>
<evidence type="ECO:0000256" key="6">
    <source>
        <dbReference type="ARBA" id="ARBA00023049"/>
    </source>
</evidence>
<comment type="similarity">
    <text evidence="1 7">Belongs to the UPF0758 family.</text>
</comment>
<evidence type="ECO:0000256" key="7">
    <source>
        <dbReference type="RuleBase" id="RU003797"/>
    </source>
</evidence>